<dbReference type="InterPro" id="IPR000014">
    <property type="entry name" value="PAS"/>
</dbReference>
<feature type="domain" description="PAS" evidence="3">
    <location>
        <begin position="62"/>
        <end position="91"/>
    </location>
</feature>
<protein>
    <submittedName>
        <fullName evidence="4">SpoIIE family protein phosphatase</fullName>
    </submittedName>
</protein>
<evidence type="ECO:0000256" key="2">
    <source>
        <dbReference type="SAM" id="MobiDB-lite"/>
    </source>
</evidence>
<dbReference type="SUPFAM" id="SSF81606">
    <property type="entry name" value="PP2C-like"/>
    <property type="match status" value="1"/>
</dbReference>
<dbReference type="InterPro" id="IPR029016">
    <property type="entry name" value="GAF-like_dom_sf"/>
</dbReference>
<dbReference type="RefSeq" id="WP_232242152.1">
    <property type="nucleotide sequence ID" value="NZ_JBHEZZ010000009.1"/>
</dbReference>
<gene>
    <name evidence="4" type="ORF">ACEZDJ_18535</name>
</gene>
<dbReference type="Pfam" id="PF13185">
    <property type="entry name" value="GAF_2"/>
    <property type="match status" value="1"/>
</dbReference>
<dbReference type="Gene3D" id="3.30.450.40">
    <property type="match status" value="1"/>
</dbReference>
<accession>A0ABV6UPA8</accession>
<dbReference type="PANTHER" id="PTHR43156">
    <property type="entry name" value="STAGE II SPORULATION PROTEIN E-RELATED"/>
    <property type="match status" value="1"/>
</dbReference>
<dbReference type="InterPro" id="IPR036457">
    <property type="entry name" value="PPM-type-like_dom_sf"/>
</dbReference>
<sequence length="938" mass="100185">MAEETFAAPERGRRKAALNDSALGSPAPYGAKHPANPVTPPPADPARPAPPGVVAVVRLAALMIDPDGRVCHWNRAAEEVFGHRRDDVFDRPASGLLPLARTAPAAATGSGASSSGSSSGRLGNALDRLDDLTSYTPAWSGDLLVTDRDGRAVDILCWAYRLIEPVGRSLLVLAADARPLRASGPRIALGDQLLPYAATAASGAGGIQVAPARCTSTGSADSSRSAERLTTVLPRTSEDRRLRLIGQIVAGGAPALLIDGTLRLPVLPQEFPDDHPSSTYAPLGWQGEDPRTGRLKEFPQPRSDQPRSDQGHSRQDYGDQGLAEPGYSEQGYSEPARAERPVGVRLRRPGTEEGPFSGPPTVPTLLLPPGLADGSTPVPLPAADPANEQLRLLSHAGARIGTTLDLDVTVHELCQVVVPGIADFACVDLRDRLIVDTELPRDRPDDETQLRRVARAFSESLAGWEHQVHEGTLFSLSRTTPSGLALQSNQPVLVPVVEAAVAEECAAGRGSGLLAPLFEGRSMLVLPLAARGTVLGILTLLRNADQPPFDETDAAYLRELAARAALSIDNARLHRMEAKTALTLQRSMLPSRPPKIPGVLIAHRYIPGDRRAEVGGDWFDAVQLPGSRVALVVGDVMGHGLHSAVAMGRFRTAMQTLAALDLPPGQILRHLDNLSQRLGDDHLATCLYAVYDPIARTCTLASAGHVPPVLVHPDGRGELLEIPSGAPIGVGGVPFASREIKVADGSMLVLCTDGLVEMRGGDIGDGLAALCGDIVDPRRSPDEVCDTVLERLHTDDRSDDLALLIARFDGIPPQDVISWSLQLDSTEVRRARLMVREQLALWGLQELSETTELLVSELVTNALRVAKDRVELQLMRVGKLLVEVSDDDHNLPSLEPSEALDEDGRGLSLVSHLSARWGTSRKAVGKVVWFELPLPHRG</sequence>
<reference evidence="4 5" key="1">
    <citation type="submission" date="2024-09" db="EMBL/GenBank/DDBJ databases">
        <authorList>
            <person name="Lee S.D."/>
        </authorList>
    </citation>
    <scope>NUCLEOTIDE SEQUENCE [LARGE SCALE GENOMIC DNA]</scope>
    <source>
        <strain evidence="4 5">N1-5</strain>
    </source>
</reference>
<dbReference type="CDD" id="cd00130">
    <property type="entry name" value="PAS"/>
    <property type="match status" value="1"/>
</dbReference>
<dbReference type="InterPro" id="IPR001932">
    <property type="entry name" value="PPM-type_phosphatase-like_dom"/>
</dbReference>
<organism evidence="4 5">
    <name type="scientific">Streptacidiphilus cavernicola</name>
    <dbReference type="NCBI Taxonomy" id="3342716"/>
    <lineage>
        <taxon>Bacteria</taxon>
        <taxon>Bacillati</taxon>
        <taxon>Actinomycetota</taxon>
        <taxon>Actinomycetes</taxon>
        <taxon>Kitasatosporales</taxon>
        <taxon>Streptomycetaceae</taxon>
        <taxon>Streptacidiphilus</taxon>
    </lineage>
</organism>
<comment type="caution">
    <text evidence="4">The sequence shown here is derived from an EMBL/GenBank/DDBJ whole genome shotgun (WGS) entry which is preliminary data.</text>
</comment>
<evidence type="ECO:0000313" key="4">
    <source>
        <dbReference type="EMBL" id="MFC1403290.1"/>
    </source>
</evidence>
<dbReference type="SMART" id="SM00331">
    <property type="entry name" value="PP2C_SIG"/>
    <property type="match status" value="1"/>
</dbReference>
<dbReference type="Gene3D" id="3.30.450.20">
    <property type="entry name" value="PAS domain"/>
    <property type="match status" value="1"/>
</dbReference>
<evidence type="ECO:0000259" key="3">
    <source>
        <dbReference type="PROSITE" id="PS50112"/>
    </source>
</evidence>
<dbReference type="InterPro" id="IPR052016">
    <property type="entry name" value="Bact_Sigma-Reg"/>
</dbReference>
<name>A0ABV6UPA8_9ACTN</name>
<dbReference type="CDD" id="cd16936">
    <property type="entry name" value="HATPase_RsbW-like"/>
    <property type="match status" value="1"/>
</dbReference>
<evidence type="ECO:0000313" key="5">
    <source>
        <dbReference type="Proteomes" id="UP001592528"/>
    </source>
</evidence>
<keyword evidence="1" id="KW-0378">Hydrolase</keyword>
<evidence type="ECO:0000256" key="1">
    <source>
        <dbReference type="ARBA" id="ARBA00022801"/>
    </source>
</evidence>
<dbReference type="Gene3D" id="3.30.565.10">
    <property type="entry name" value="Histidine kinase-like ATPase, C-terminal domain"/>
    <property type="match status" value="1"/>
</dbReference>
<keyword evidence="5" id="KW-1185">Reference proteome</keyword>
<dbReference type="InterPro" id="IPR013767">
    <property type="entry name" value="PAS_fold"/>
</dbReference>
<dbReference type="Pfam" id="PF07228">
    <property type="entry name" value="SpoIIE"/>
    <property type="match status" value="1"/>
</dbReference>
<dbReference type="Pfam" id="PF00989">
    <property type="entry name" value="PAS"/>
    <property type="match status" value="1"/>
</dbReference>
<dbReference type="SMART" id="SM00065">
    <property type="entry name" value="GAF"/>
    <property type="match status" value="1"/>
</dbReference>
<dbReference type="EMBL" id="JBHEZZ010000009">
    <property type="protein sequence ID" value="MFC1403290.1"/>
    <property type="molecule type" value="Genomic_DNA"/>
</dbReference>
<dbReference type="InterPro" id="IPR036890">
    <property type="entry name" value="HATPase_C_sf"/>
</dbReference>
<dbReference type="InterPro" id="IPR035965">
    <property type="entry name" value="PAS-like_dom_sf"/>
</dbReference>
<feature type="compositionally biased region" description="Basic and acidic residues" evidence="2">
    <location>
        <begin position="288"/>
        <end position="317"/>
    </location>
</feature>
<proteinExistence type="predicted"/>
<dbReference type="PANTHER" id="PTHR43156:SF2">
    <property type="entry name" value="STAGE II SPORULATION PROTEIN E"/>
    <property type="match status" value="1"/>
</dbReference>
<dbReference type="InterPro" id="IPR003594">
    <property type="entry name" value="HATPase_dom"/>
</dbReference>
<dbReference type="Pfam" id="PF13581">
    <property type="entry name" value="HATPase_c_2"/>
    <property type="match status" value="1"/>
</dbReference>
<feature type="region of interest" description="Disordered" evidence="2">
    <location>
        <begin position="101"/>
        <end position="120"/>
    </location>
</feature>
<dbReference type="InterPro" id="IPR003018">
    <property type="entry name" value="GAF"/>
</dbReference>
<dbReference type="Gene3D" id="3.60.40.10">
    <property type="entry name" value="PPM-type phosphatase domain"/>
    <property type="match status" value="1"/>
</dbReference>
<dbReference type="SUPFAM" id="SSF55781">
    <property type="entry name" value="GAF domain-like"/>
    <property type="match status" value="1"/>
</dbReference>
<feature type="region of interest" description="Disordered" evidence="2">
    <location>
        <begin position="1"/>
        <end position="49"/>
    </location>
</feature>
<dbReference type="SUPFAM" id="SSF55785">
    <property type="entry name" value="PYP-like sensor domain (PAS domain)"/>
    <property type="match status" value="1"/>
</dbReference>
<feature type="compositionally biased region" description="Pro residues" evidence="2">
    <location>
        <begin position="37"/>
        <end position="49"/>
    </location>
</feature>
<feature type="region of interest" description="Disordered" evidence="2">
    <location>
        <begin position="269"/>
        <end position="362"/>
    </location>
</feature>
<dbReference type="PROSITE" id="PS50112">
    <property type="entry name" value="PAS"/>
    <property type="match status" value="1"/>
</dbReference>
<dbReference type="Proteomes" id="UP001592528">
    <property type="component" value="Unassembled WGS sequence"/>
</dbReference>